<sequence length="114" mass="12057">MTSIYSIIDSAQYGLSVESVKAYVATQNIANANSHGYVAKSAHFDSLVKADLGSSGTSTLDDEISEHVVDATAKKISLDSEVVAASDAGLRYQVIADVIQKKFGLLELVYGGKK</sequence>
<dbReference type="RefSeq" id="WP_189420501.1">
    <property type="nucleotide sequence ID" value="NZ_BMYZ01000003.1"/>
</dbReference>
<protein>
    <recommendedName>
        <fullName evidence="3">Flagellar basal body rod protein FlgB</fullName>
    </recommendedName>
</protein>
<evidence type="ECO:0008006" key="3">
    <source>
        <dbReference type="Google" id="ProtNLM"/>
    </source>
</evidence>
<keyword evidence="2" id="KW-1185">Reference proteome</keyword>
<name>A0ABQ3B9E2_9GAMM</name>
<proteinExistence type="predicted"/>
<accession>A0ABQ3B9E2</accession>
<reference evidence="2" key="1">
    <citation type="journal article" date="2019" name="Int. J. Syst. Evol. Microbiol.">
        <title>The Global Catalogue of Microorganisms (GCM) 10K type strain sequencing project: providing services to taxonomists for standard genome sequencing and annotation.</title>
        <authorList>
            <consortium name="The Broad Institute Genomics Platform"/>
            <consortium name="The Broad Institute Genome Sequencing Center for Infectious Disease"/>
            <person name="Wu L."/>
            <person name="Ma J."/>
        </authorList>
    </citation>
    <scope>NUCLEOTIDE SEQUENCE [LARGE SCALE GENOMIC DNA]</scope>
    <source>
        <strain evidence="2">KCTC 32239</strain>
    </source>
</reference>
<evidence type="ECO:0000313" key="1">
    <source>
        <dbReference type="EMBL" id="GGY84952.1"/>
    </source>
</evidence>
<comment type="caution">
    <text evidence="1">The sequence shown here is derived from an EMBL/GenBank/DDBJ whole genome shotgun (WGS) entry which is preliminary data.</text>
</comment>
<evidence type="ECO:0000313" key="2">
    <source>
        <dbReference type="Proteomes" id="UP000619761"/>
    </source>
</evidence>
<organism evidence="1 2">
    <name type="scientific">Cellvibrio zantedeschiae</name>
    <dbReference type="NCBI Taxonomy" id="1237077"/>
    <lineage>
        <taxon>Bacteria</taxon>
        <taxon>Pseudomonadati</taxon>
        <taxon>Pseudomonadota</taxon>
        <taxon>Gammaproteobacteria</taxon>
        <taxon>Cellvibrionales</taxon>
        <taxon>Cellvibrionaceae</taxon>
        <taxon>Cellvibrio</taxon>
    </lineage>
</organism>
<gene>
    <name evidence="1" type="ORF">GCM10011613_32540</name>
</gene>
<dbReference type="Proteomes" id="UP000619761">
    <property type="component" value="Unassembled WGS sequence"/>
</dbReference>
<dbReference type="EMBL" id="BMYZ01000003">
    <property type="protein sequence ID" value="GGY84952.1"/>
    <property type="molecule type" value="Genomic_DNA"/>
</dbReference>